<evidence type="ECO:0000256" key="7">
    <source>
        <dbReference type="ARBA" id="ARBA00023125"/>
    </source>
</evidence>
<comment type="similarity">
    <text evidence="2">Belongs to the Fur family.</text>
</comment>
<dbReference type="GO" id="GO:0000976">
    <property type="term" value="F:transcription cis-regulatory region binding"/>
    <property type="evidence" value="ECO:0007669"/>
    <property type="project" value="TreeGrafter"/>
</dbReference>
<keyword evidence="5 9" id="KW-0862">Zinc</keyword>
<evidence type="ECO:0000313" key="12">
    <source>
        <dbReference type="Proteomes" id="UP000050816"/>
    </source>
</evidence>
<feature type="binding site" evidence="10">
    <location>
        <position position="91"/>
    </location>
    <ligand>
        <name>Fe cation</name>
        <dbReference type="ChEBI" id="CHEBI:24875"/>
    </ligand>
</feature>
<keyword evidence="9" id="KW-0479">Metal-binding</keyword>
<keyword evidence="7" id="KW-0238">DNA-binding</keyword>
<accession>A0A0R1UBC6</accession>
<comment type="caution">
    <text evidence="11">The sequence shown here is derived from an EMBL/GenBank/DDBJ whole genome shotgun (WGS) entry which is preliminary data.</text>
</comment>
<dbReference type="AlphaFoldDB" id="A0A0R1UBC6"/>
<dbReference type="PANTHER" id="PTHR33202:SF1">
    <property type="entry name" value="FERRIC UPTAKE REGULATION PROTEIN"/>
    <property type="match status" value="1"/>
</dbReference>
<evidence type="ECO:0000256" key="8">
    <source>
        <dbReference type="ARBA" id="ARBA00023163"/>
    </source>
</evidence>
<dbReference type="SUPFAM" id="SSF46785">
    <property type="entry name" value="Winged helix' DNA-binding domain"/>
    <property type="match status" value="1"/>
</dbReference>
<evidence type="ECO:0000256" key="10">
    <source>
        <dbReference type="PIRSR" id="PIRSR602481-2"/>
    </source>
</evidence>
<reference evidence="11 12" key="1">
    <citation type="journal article" date="2015" name="Genome Announc.">
        <title>Expanding the biotechnology potential of lactobacilli through comparative genomics of 213 strains and associated genera.</title>
        <authorList>
            <person name="Sun Z."/>
            <person name="Harris H.M."/>
            <person name="McCann A."/>
            <person name="Guo C."/>
            <person name="Argimon S."/>
            <person name="Zhang W."/>
            <person name="Yang X."/>
            <person name="Jeffery I.B."/>
            <person name="Cooney J.C."/>
            <person name="Kagawa T.F."/>
            <person name="Liu W."/>
            <person name="Song Y."/>
            <person name="Salvetti E."/>
            <person name="Wrobel A."/>
            <person name="Rasinkangas P."/>
            <person name="Parkhill J."/>
            <person name="Rea M.C."/>
            <person name="O'Sullivan O."/>
            <person name="Ritari J."/>
            <person name="Douillard F.P."/>
            <person name="Paul Ross R."/>
            <person name="Yang R."/>
            <person name="Briner A.E."/>
            <person name="Felis G.E."/>
            <person name="de Vos W.M."/>
            <person name="Barrangou R."/>
            <person name="Klaenhammer T.R."/>
            <person name="Caufield P.W."/>
            <person name="Cui Y."/>
            <person name="Zhang H."/>
            <person name="O'Toole P.W."/>
        </authorList>
    </citation>
    <scope>NUCLEOTIDE SEQUENCE [LARGE SCALE GENOMIC DNA]</scope>
    <source>
        <strain evidence="11 12">DSM 15946</strain>
    </source>
</reference>
<keyword evidence="3" id="KW-0963">Cytoplasm</keyword>
<dbReference type="GO" id="GO:1900376">
    <property type="term" value="P:regulation of secondary metabolite biosynthetic process"/>
    <property type="evidence" value="ECO:0007669"/>
    <property type="project" value="TreeGrafter"/>
</dbReference>
<feature type="binding site" evidence="9">
    <location>
        <position position="97"/>
    </location>
    <ligand>
        <name>Zn(2+)</name>
        <dbReference type="ChEBI" id="CHEBI:29105"/>
    </ligand>
</feature>
<feature type="binding site" evidence="9">
    <location>
        <position position="139"/>
    </location>
    <ligand>
        <name>Zn(2+)</name>
        <dbReference type="ChEBI" id="CHEBI:29105"/>
    </ligand>
</feature>
<evidence type="ECO:0000256" key="6">
    <source>
        <dbReference type="ARBA" id="ARBA00023015"/>
    </source>
</evidence>
<organism evidence="11 12">
    <name type="scientific">Limosilactobacillus ingluviei DSM 15946</name>
    <dbReference type="NCBI Taxonomy" id="1423760"/>
    <lineage>
        <taxon>Bacteria</taxon>
        <taxon>Bacillati</taxon>
        <taxon>Bacillota</taxon>
        <taxon>Bacilli</taxon>
        <taxon>Lactobacillales</taxon>
        <taxon>Lactobacillaceae</taxon>
        <taxon>Limosilactobacillus</taxon>
    </lineage>
</organism>
<dbReference type="InterPro" id="IPR043135">
    <property type="entry name" value="Fur_C"/>
</dbReference>
<comment type="subcellular location">
    <subcellularLocation>
        <location evidence="1">Cytoplasm</location>
    </subcellularLocation>
</comment>
<feature type="binding site" evidence="9">
    <location>
        <position position="136"/>
    </location>
    <ligand>
        <name>Zn(2+)</name>
        <dbReference type="ChEBI" id="CHEBI:29105"/>
    </ligand>
</feature>
<dbReference type="CDD" id="cd07153">
    <property type="entry name" value="Fur_like"/>
    <property type="match status" value="1"/>
</dbReference>
<keyword evidence="4" id="KW-0678">Repressor</keyword>
<proteinExistence type="inferred from homology"/>
<dbReference type="GO" id="GO:0008270">
    <property type="term" value="F:zinc ion binding"/>
    <property type="evidence" value="ECO:0007669"/>
    <property type="project" value="TreeGrafter"/>
</dbReference>
<evidence type="ECO:0000256" key="3">
    <source>
        <dbReference type="ARBA" id="ARBA00022490"/>
    </source>
</evidence>
<dbReference type="InterPro" id="IPR036390">
    <property type="entry name" value="WH_DNA-bd_sf"/>
</dbReference>
<dbReference type="Gene3D" id="3.30.1490.190">
    <property type="match status" value="1"/>
</dbReference>
<dbReference type="InterPro" id="IPR036388">
    <property type="entry name" value="WH-like_DNA-bd_sf"/>
</dbReference>
<dbReference type="GO" id="GO:0003700">
    <property type="term" value="F:DNA-binding transcription factor activity"/>
    <property type="evidence" value="ECO:0007669"/>
    <property type="project" value="InterPro"/>
</dbReference>
<evidence type="ECO:0000256" key="5">
    <source>
        <dbReference type="ARBA" id="ARBA00022833"/>
    </source>
</evidence>
<dbReference type="EMBL" id="AZFK01000028">
    <property type="protein sequence ID" value="KRL90657.1"/>
    <property type="molecule type" value="Genomic_DNA"/>
</dbReference>
<gene>
    <name evidence="11" type="ORF">FC43_GL001261</name>
</gene>
<feature type="binding site" evidence="9">
    <location>
        <position position="100"/>
    </location>
    <ligand>
        <name>Zn(2+)</name>
        <dbReference type="ChEBI" id="CHEBI:29105"/>
    </ligand>
</feature>
<dbReference type="GO" id="GO:0045892">
    <property type="term" value="P:negative regulation of DNA-templated transcription"/>
    <property type="evidence" value="ECO:0007669"/>
    <property type="project" value="TreeGrafter"/>
</dbReference>
<dbReference type="Gene3D" id="1.10.10.10">
    <property type="entry name" value="Winged helix-like DNA-binding domain superfamily/Winged helix DNA-binding domain"/>
    <property type="match status" value="1"/>
</dbReference>
<sequence>MSESIATALQTLKQANYRITKQRRHLLALLAAQSEHYIDITTLDDQMRQAFAGVSHNTIYRNLAEFAALGLVEITRRSNGQAVKFRCERPHHHHFICQTCGRVLEIQMPKWDPSYYEQQLPGAKITGHNFELYGQCPKCANRQKS</sequence>
<keyword evidence="6" id="KW-0805">Transcription regulation</keyword>
<dbReference type="Proteomes" id="UP000050816">
    <property type="component" value="Unassembled WGS sequence"/>
</dbReference>
<evidence type="ECO:0000256" key="9">
    <source>
        <dbReference type="PIRSR" id="PIRSR602481-1"/>
    </source>
</evidence>
<evidence type="ECO:0000256" key="1">
    <source>
        <dbReference type="ARBA" id="ARBA00004496"/>
    </source>
</evidence>
<evidence type="ECO:0000313" key="11">
    <source>
        <dbReference type="EMBL" id="KRL90657.1"/>
    </source>
</evidence>
<dbReference type="GO" id="GO:0005737">
    <property type="term" value="C:cytoplasm"/>
    <property type="evidence" value="ECO:0007669"/>
    <property type="project" value="UniProtKB-SubCell"/>
</dbReference>
<name>A0A0R1UBC6_9LACO</name>
<dbReference type="PANTHER" id="PTHR33202">
    <property type="entry name" value="ZINC UPTAKE REGULATION PROTEIN"/>
    <property type="match status" value="1"/>
</dbReference>
<keyword evidence="8" id="KW-0804">Transcription</keyword>
<dbReference type="InterPro" id="IPR002481">
    <property type="entry name" value="FUR"/>
</dbReference>
<evidence type="ECO:0000256" key="2">
    <source>
        <dbReference type="ARBA" id="ARBA00007957"/>
    </source>
</evidence>
<dbReference type="Pfam" id="PF01475">
    <property type="entry name" value="FUR"/>
    <property type="match status" value="1"/>
</dbReference>
<dbReference type="PATRIC" id="fig|1423760.3.peg.1331"/>
<evidence type="ECO:0000256" key="4">
    <source>
        <dbReference type="ARBA" id="ARBA00022491"/>
    </source>
</evidence>
<dbReference type="GeneID" id="82934373"/>
<keyword evidence="10" id="KW-0408">Iron</keyword>
<comment type="cofactor">
    <cofactor evidence="9">
        <name>Zn(2+)</name>
        <dbReference type="ChEBI" id="CHEBI:29105"/>
    </cofactor>
    <text evidence="9">Binds 1 zinc ion per subunit.</text>
</comment>
<dbReference type="RefSeq" id="WP_019206646.1">
    <property type="nucleotide sequence ID" value="NZ_AZFK01000028.1"/>
</dbReference>
<protein>
    <submittedName>
        <fullName evidence="11">Metal uptake regulator</fullName>
    </submittedName>
</protein>
<feature type="binding site" evidence="10">
    <location>
        <position position="128"/>
    </location>
    <ligand>
        <name>Fe cation</name>
        <dbReference type="ChEBI" id="CHEBI:24875"/>
    </ligand>
</feature>
<comment type="cofactor">
    <cofactor evidence="10">
        <name>Mn(2+)</name>
        <dbReference type="ChEBI" id="CHEBI:29035"/>
    </cofactor>
    <cofactor evidence="10">
        <name>Fe(2+)</name>
        <dbReference type="ChEBI" id="CHEBI:29033"/>
    </cofactor>
    <text evidence="10">Binds 1 Mn(2+) or Fe(2+) ion per subunit.</text>
</comment>